<feature type="transmembrane region" description="Helical" evidence="1">
    <location>
        <begin position="409"/>
        <end position="429"/>
    </location>
</feature>
<feature type="transmembrane region" description="Helical" evidence="1">
    <location>
        <begin position="380"/>
        <end position="397"/>
    </location>
</feature>
<keyword evidence="1" id="KW-0472">Membrane</keyword>
<evidence type="ECO:0008006" key="4">
    <source>
        <dbReference type="Google" id="ProtNLM"/>
    </source>
</evidence>
<feature type="transmembrane region" description="Helical" evidence="1">
    <location>
        <begin position="234"/>
        <end position="252"/>
    </location>
</feature>
<feature type="transmembrane region" description="Helical" evidence="1">
    <location>
        <begin position="12"/>
        <end position="28"/>
    </location>
</feature>
<proteinExistence type="predicted"/>
<feature type="transmembrane region" description="Helical" evidence="1">
    <location>
        <begin position="97"/>
        <end position="122"/>
    </location>
</feature>
<dbReference type="Proteomes" id="UP000231198">
    <property type="component" value="Unassembled WGS sequence"/>
</dbReference>
<feature type="transmembrane region" description="Helical" evidence="1">
    <location>
        <begin position="312"/>
        <end position="330"/>
    </location>
</feature>
<keyword evidence="1" id="KW-0812">Transmembrane</keyword>
<dbReference type="EMBL" id="PEZG01000057">
    <property type="protein sequence ID" value="PIS15639.1"/>
    <property type="molecule type" value="Genomic_DNA"/>
</dbReference>
<evidence type="ECO:0000256" key="1">
    <source>
        <dbReference type="SAM" id="Phobius"/>
    </source>
</evidence>
<feature type="transmembrane region" description="Helical" evidence="1">
    <location>
        <begin position="134"/>
        <end position="151"/>
    </location>
</feature>
<name>A0A2H0WUP1_9BACT</name>
<feature type="transmembrane region" description="Helical" evidence="1">
    <location>
        <begin position="157"/>
        <end position="173"/>
    </location>
</feature>
<dbReference type="AlphaFoldDB" id="A0A2H0WUP1"/>
<sequence>MFKSFLKKGWPIIMLIILNGIFFAPLFFPNLKLIVTPEYGGGDETIFHYPVKFFLKESYRKGIVVPFWSKDIGAGYPLYAQQESGFLNPINYLTIRFLPFVTSINFQIYLYFLILLTSSYYLARTLGLQKMTSMFFSTVYAYSFFIITNIIHFSHMASFVFFPILFALVLRYLQESESRNNYLVFFIFVSFLQLTAGHIQYSCYTHLFIVSYVVLFWRFERDPAKRKRIFSKGIYLVASYGVIFLLSAVQLFPTYEFYAASNREAIPLTSRSVSSNLSLSSLLTFFYPFLFYSPSLVRNSLFDYTPPWDGNYYYGIPPFLFLFLLAIPTLRSRIFKRARYRYIFLLLLFFFILLSFGANSPLYLLFYMPPLSFFRVSGRFVLFVVFLCVLFSSFVFEELYKKKNQVLRFGLILVTLINFVLNMLLMYTFHTFQDEKGFFSQGKTIRYLKESESKRILNPFYFSEVLPNILYVKGILRNIPVYSEIIKNGLPLDYNLFYGISHVNESTSAFNLFRHKLYLFLVESNVNYPERLETYETPLSESAKNLLYYAAVDTILSPYALKDTDTYLRLKEKIPSFLPKLNYFIYEVKGKKNRVQFYTKYMRISTFKDFQETTSEDQDVKDTVFIEEDSKGAIKTIGTTGQLDASYFTEVDENEYLRIKTKTSDESILVLADTFYPGWELYIDGKKTSIFHANILFRGTFLPRGTHRVEYVYKPVSFYYGLVVSLVTIVGFIAFLFRKRN</sequence>
<comment type="caution">
    <text evidence="2">The sequence shown here is derived from an EMBL/GenBank/DDBJ whole genome shotgun (WGS) entry which is preliminary data.</text>
</comment>
<keyword evidence="1" id="KW-1133">Transmembrane helix</keyword>
<organism evidence="2 3">
    <name type="scientific">Candidatus Roizmanbacteria bacterium CG09_land_8_20_14_0_10_41_9</name>
    <dbReference type="NCBI Taxonomy" id="1974850"/>
    <lineage>
        <taxon>Bacteria</taxon>
        <taxon>Candidatus Roizmaniibacteriota</taxon>
    </lineage>
</organism>
<dbReference type="PANTHER" id="PTHR38454:SF1">
    <property type="entry name" value="INTEGRAL MEMBRANE PROTEIN"/>
    <property type="match status" value="1"/>
</dbReference>
<feature type="transmembrane region" description="Helical" evidence="1">
    <location>
        <begin position="273"/>
        <end position="292"/>
    </location>
</feature>
<protein>
    <recommendedName>
        <fullName evidence="4">Membrane protein 6-pyruvoyl-tetrahydropterin synthase-related domain-containing protein</fullName>
    </recommendedName>
</protein>
<gene>
    <name evidence="2" type="ORF">COT62_02685</name>
</gene>
<evidence type="ECO:0000313" key="2">
    <source>
        <dbReference type="EMBL" id="PIS15639.1"/>
    </source>
</evidence>
<dbReference type="InterPro" id="IPR018580">
    <property type="entry name" value="Uncharacterised_YfhO"/>
</dbReference>
<evidence type="ECO:0000313" key="3">
    <source>
        <dbReference type="Proteomes" id="UP000231198"/>
    </source>
</evidence>
<feature type="transmembrane region" description="Helical" evidence="1">
    <location>
        <begin position="342"/>
        <end position="368"/>
    </location>
</feature>
<feature type="transmembrane region" description="Helical" evidence="1">
    <location>
        <begin position="718"/>
        <end position="737"/>
    </location>
</feature>
<dbReference type="PANTHER" id="PTHR38454">
    <property type="entry name" value="INTEGRAL MEMBRANE PROTEIN-RELATED"/>
    <property type="match status" value="1"/>
</dbReference>
<accession>A0A2H0WUP1</accession>
<reference evidence="3" key="1">
    <citation type="submission" date="2017-09" db="EMBL/GenBank/DDBJ databases">
        <title>Depth-based differentiation of microbial function through sediment-hosted aquifers and enrichment of novel symbionts in the deep terrestrial subsurface.</title>
        <authorList>
            <person name="Probst A.J."/>
            <person name="Ladd B."/>
            <person name="Jarett J.K."/>
            <person name="Geller-Mcgrath D.E."/>
            <person name="Sieber C.M.K."/>
            <person name="Emerson J.B."/>
            <person name="Anantharaman K."/>
            <person name="Thomas B.C."/>
            <person name="Malmstrom R."/>
            <person name="Stieglmeier M."/>
            <person name="Klingl A."/>
            <person name="Woyke T."/>
            <person name="Ryan C.M."/>
            <person name="Banfield J.F."/>
        </authorList>
    </citation>
    <scope>NUCLEOTIDE SEQUENCE [LARGE SCALE GENOMIC DNA]</scope>
</reference>
<feature type="transmembrane region" description="Helical" evidence="1">
    <location>
        <begin position="185"/>
        <end position="214"/>
    </location>
</feature>